<dbReference type="AlphaFoldDB" id="A0A8T0UPR2"/>
<comment type="caution">
    <text evidence="2">The sequence shown here is derived from an EMBL/GenBank/DDBJ whole genome shotgun (WGS) entry which is preliminary data.</text>
</comment>
<feature type="compositionally biased region" description="Gly residues" evidence="1">
    <location>
        <begin position="101"/>
        <end position="115"/>
    </location>
</feature>
<organism evidence="2 3">
    <name type="scientific">Panicum virgatum</name>
    <name type="common">Blackwell switchgrass</name>
    <dbReference type="NCBI Taxonomy" id="38727"/>
    <lineage>
        <taxon>Eukaryota</taxon>
        <taxon>Viridiplantae</taxon>
        <taxon>Streptophyta</taxon>
        <taxon>Embryophyta</taxon>
        <taxon>Tracheophyta</taxon>
        <taxon>Spermatophyta</taxon>
        <taxon>Magnoliopsida</taxon>
        <taxon>Liliopsida</taxon>
        <taxon>Poales</taxon>
        <taxon>Poaceae</taxon>
        <taxon>PACMAD clade</taxon>
        <taxon>Panicoideae</taxon>
        <taxon>Panicodae</taxon>
        <taxon>Paniceae</taxon>
        <taxon>Panicinae</taxon>
        <taxon>Panicum</taxon>
        <taxon>Panicum sect. Hiantes</taxon>
    </lineage>
</organism>
<evidence type="ECO:0000256" key="1">
    <source>
        <dbReference type="SAM" id="MobiDB-lite"/>
    </source>
</evidence>
<gene>
    <name evidence="2" type="ORF">PVAP13_3KG029700</name>
</gene>
<evidence type="ECO:0000313" key="3">
    <source>
        <dbReference type="Proteomes" id="UP000823388"/>
    </source>
</evidence>
<sequence>MAESNYTQRRCCSWEVRIRRSRPQSADPRPARCYLMLEELRDEHDSKQEAGQAFLASTDAGAPGARLRRSPTPPTRRLRPAATVLPSRSTRSAATAARGNSSGGGSSSSPGGGGAQHPQAPAPGWAVGFSPWTRLVQA</sequence>
<proteinExistence type="predicted"/>
<reference evidence="2" key="1">
    <citation type="submission" date="2020-05" db="EMBL/GenBank/DDBJ databases">
        <title>WGS assembly of Panicum virgatum.</title>
        <authorList>
            <person name="Lovell J.T."/>
            <person name="Jenkins J."/>
            <person name="Shu S."/>
            <person name="Juenger T.E."/>
            <person name="Schmutz J."/>
        </authorList>
    </citation>
    <scope>NUCLEOTIDE SEQUENCE</scope>
    <source>
        <strain evidence="2">AP13</strain>
    </source>
</reference>
<accession>A0A8T0UPR2</accession>
<dbReference type="Proteomes" id="UP000823388">
    <property type="component" value="Chromosome 3K"/>
</dbReference>
<name>A0A8T0UPR2_PANVG</name>
<protein>
    <submittedName>
        <fullName evidence="2">Uncharacterized protein</fullName>
    </submittedName>
</protein>
<keyword evidence="3" id="KW-1185">Reference proteome</keyword>
<feature type="compositionally biased region" description="Low complexity" evidence="1">
    <location>
        <begin position="80"/>
        <end position="100"/>
    </location>
</feature>
<feature type="region of interest" description="Disordered" evidence="1">
    <location>
        <begin position="44"/>
        <end position="138"/>
    </location>
</feature>
<evidence type="ECO:0000313" key="2">
    <source>
        <dbReference type="EMBL" id="KAG2623106.1"/>
    </source>
</evidence>
<dbReference type="EMBL" id="CM029041">
    <property type="protein sequence ID" value="KAG2623106.1"/>
    <property type="molecule type" value="Genomic_DNA"/>
</dbReference>